<evidence type="ECO:0000256" key="9">
    <source>
        <dbReference type="SAM" id="Phobius"/>
    </source>
</evidence>
<dbReference type="STRING" id="655353.SAMN04488056_102558"/>
<dbReference type="SMART" id="SM00729">
    <property type="entry name" value="Elp3"/>
    <property type="match status" value="1"/>
</dbReference>
<evidence type="ECO:0000256" key="7">
    <source>
        <dbReference type="ARBA" id="ARBA00023004"/>
    </source>
</evidence>
<keyword evidence="6" id="KW-0479">Metal-binding</keyword>
<dbReference type="SFLD" id="SFLDG01123">
    <property type="entry name" value="methyltransferase_(Class_B)"/>
    <property type="match status" value="1"/>
</dbReference>
<dbReference type="PANTHER" id="PTHR43409:SF7">
    <property type="entry name" value="BLL1977 PROTEIN"/>
    <property type="match status" value="1"/>
</dbReference>
<dbReference type="PROSITE" id="PS51918">
    <property type="entry name" value="RADICAL_SAM"/>
    <property type="match status" value="1"/>
</dbReference>
<dbReference type="GO" id="GO:0051539">
    <property type="term" value="F:4 iron, 4 sulfur cluster binding"/>
    <property type="evidence" value="ECO:0007669"/>
    <property type="project" value="UniProtKB-KW"/>
</dbReference>
<organism evidence="12 13">
    <name type="scientific">Cohaesibacter marisflavi</name>
    <dbReference type="NCBI Taxonomy" id="655353"/>
    <lineage>
        <taxon>Bacteria</taxon>
        <taxon>Pseudomonadati</taxon>
        <taxon>Pseudomonadota</taxon>
        <taxon>Alphaproteobacteria</taxon>
        <taxon>Hyphomicrobiales</taxon>
        <taxon>Cohaesibacteraceae</taxon>
    </lineage>
</organism>
<keyword evidence="3" id="KW-0489">Methyltransferase</keyword>
<dbReference type="GO" id="GO:0031419">
    <property type="term" value="F:cobalamin binding"/>
    <property type="evidence" value="ECO:0007669"/>
    <property type="project" value="InterPro"/>
</dbReference>
<dbReference type="RefSeq" id="WP_090070133.1">
    <property type="nucleotide sequence ID" value="NZ_FOVR01000002.1"/>
</dbReference>
<evidence type="ECO:0000256" key="6">
    <source>
        <dbReference type="ARBA" id="ARBA00022723"/>
    </source>
</evidence>
<dbReference type="GO" id="GO:0046872">
    <property type="term" value="F:metal ion binding"/>
    <property type="evidence" value="ECO:0007669"/>
    <property type="project" value="UniProtKB-KW"/>
</dbReference>
<dbReference type="Pfam" id="PF04055">
    <property type="entry name" value="Radical_SAM"/>
    <property type="match status" value="1"/>
</dbReference>
<evidence type="ECO:0000313" key="13">
    <source>
        <dbReference type="Proteomes" id="UP000199236"/>
    </source>
</evidence>
<sequence>MALHIALITPSRYDTDGYVQQWKRPVMVTQAQAAIKALLKNCNDREVLGEDKEISCEDHYEIFGPVPIEGIVARIREAGNGAVFLTGVLSAFFPRALDLARMFRAHDIPVVIGGVHINGIKALFKDNDYGLQDALDMGASLFVGQAEGHLDDLLKDLNANELKPVYDYLRDLPDLSSAPMPAYDVDTIKKSFTGVVPIETSRGCPFRCTFCCIPNTQGVEMQMRDPQVIADYVLEYARKGVKTFFLSDDNIARNKRWEEVFDKLIEMRRKHKVGYELIIEADTVAYKIPRFIEKATAAGVTDVFLGLESIDPETIKAAGKKHNRAANVRDMFGSWYQAGAVTISGFIIGFPGETEDRILSNVDTLVSEYSGEIFTLSVLTPLPGSVDHKRLHEKGTYMDPDLNNYDLGHFVFNHDTLDETSVERLTPRIVPKVYSLRRAWTIMLQGLRNPTKAVTNFAWTVGLTLGYRVGGTGVYEVGSGRYRNRHLRRPGLPKEPLLIFYPKYFLKDVWGILHAGFYLAALRSMLFVAKRKVARERAAAEKAQGSIAAGAKQTV</sequence>
<feature type="transmembrane region" description="Helical" evidence="9">
    <location>
        <begin position="509"/>
        <end position="529"/>
    </location>
</feature>
<keyword evidence="5" id="KW-0949">S-adenosyl-L-methionine</keyword>
<evidence type="ECO:0000259" key="10">
    <source>
        <dbReference type="PROSITE" id="PS51332"/>
    </source>
</evidence>
<dbReference type="InterPro" id="IPR051198">
    <property type="entry name" value="BchE-like"/>
</dbReference>
<evidence type="ECO:0000313" key="12">
    <source>
        <dbReference type="EMBL" id="SFN97044.1"/>
    </source>
</evidence>
<accession>A0A1I5DCP8</accession>
<comment type="cofactor">
    <cofactor evidence="1">
        <name>[4Fe-4S] cluster</name>
        <dbReference type="ChEBI" id="CHEBI:49883"/>
    </cofactor>
</comment>
<reference evidence="12 13" key="1">
    <citation type="submission" date="2016-10" db="EMBL/GenBank/DDBJ databases">
        <authorList>
            <person name="de Groot N.N."/>
        </authorList>
    </citation>
    <scope>NUCLEOTIDE SEQUENCE [LARGE SCALE GENOMIC DNA]</scope>
    <source>
        <strain evidence="12 13">CGMCC 1.9157</strain>
    </source>
</reference>
<dbReference type="GO" id="GO:0003824">
    <property type="term" value="F:catalytic activity"/>
    <property type="evidence" value="ECO:0007669"/>
    <property type="project" value="InterPro"/>
</dbReference>
<dbReference type="PROSITE" id="PS01278">
    <property type="entry name" value="MTTASE_RADICAL"/>
    <property type="match status" value="1"/>
</dbReference>
<evidence type="ECO:0000256" key="1">
    <source>
        <dbReference type="ARBA" id="ARBA00001966"/>
    </source>
</evidence>
<keyword evidence="8" id="KW-0411">Iron-sulfur</keyword>
<protein>
    <submittedName>
        <fullName evidence="12">Radical SAM superfamily enzyme YgiQ, UPF0313 family</fullName>
    </submittedName>
</protein>
<feature type="domain" description="B12-binding" evidence="10">
    <location>
        <begin position="22"/>
        <end position="164"/>
    </location>
</feature>
<evidence type="ECO:0000256" key="3">
    <source>
        <dbReference type="ARBA" id="ARBA00022603"/>
    </source>
</evidence>
<name>A0A1I5DCP8_9HYPH</name>
<evidence type="ECO:0000256" key="5">
    <source>
        <dbReference type="ARBA" id="ARBA00022691"/>
    </source>
</evidence>
<proteinExistence type="predicted"/>
<evidence type="ECO:0000256" key="4">
    <source>
        <dbReference type="ARBA" id="ARBA00022679"/>
    </source>
</evidence>
<dbReference type="Gene3D" id="3.80.30.20">
    <property type="entry name" value="tm_1862 like domain"/>
    <property type="match status" value="1"/>
</dbReference>
<keyword evidence="9" id="KW-0472">Membrane</keyword>
<evidence type="ECO:0000256" key="2">
    <source>
        <dbReference type="ARBA" id="ARBA00022485"/>
    </source>
</evidence>
<dbReference type="CDD" id="cd01335">
    <property type="entry name" value="Radical_SAM"/>
    <property type="match status" value="1"/>
</dbReference>
<dbReference type="AlphaFoldDB" id="A0A1I5DCP8"/>
<dbReference type="InterPro" id="IPR023404">
    <property type="entry name" value="rSAM_horseshoe"/>
</dbReference>
<evidence type="ECO:0000259" key="11">
    <source>
        <dbReference type="PROSITE" id="PS51918"/>
    </source>
</evidence>
<feature type="domain" description="Radical SAM core" evidence="11">
    <location>
        <begin position="190"/>
        <end position="418"/>
    </location>
</feature>
<evidence type="ECO:0000256" key="8">
    <source>
        <dbReference type="ARBA" id="ARBA00023014"/>
    </source>
</evidence>
<dbReference type="SFLD" id="SFLDG01082">
    <property type="entry name" value="B12-binding_domain_containing"/>
    <property type="match status" value="1"/>
</dbReference>
<dbReference type="SFLD" id="SFLDS00029">
    <property type="entry name" value="Radical_SAM"/>
    <property type="match status" value="1"/>
</dbReference>
<dbReference type="Proteomes" id="UP000199236">
    <property type="component" value="Unassembled WGS sequence"/>
</dbReference>
<dbReference type="InterPro" id="IPR034466">
    <property type="entry name" value="Methyltransferase_Class_B"/>
</dbReference>
<dbReference type="InterPro" id="IPR006638">
    <property type="entry name" value="Elp3/MiaA/NifB-like_rSAM"/>
</dbReference>
<keyword evidence="2" id="KW-0004">4Fe-4S</keyword>
<dbReference type="InterPro" id="IPR020612">
    <property type="entry name" value="Methylthiotransferase_CS"/>
</dbReference>
<dbReference type="SUPFAM" id="SSF102114">
    <property type="entry name" value="Radical SAM enzymes"/>
    <property type="match status" value="1"/>
</dbReference>
<dbReference type="InterPro" id="IPR006158">
    <property type="entry name" value="Cobalamin-bd"/>
</dbReference>
<keyword evidence="7" id="KW-0408">Iron</keyword>
<keyword evidence="9" id="KW-0812">Transmembrane</keyword>
<dbReference type="PROSITE" id="PS51332">
    <property type="entry name" value="B12_BINDING"/>
    <property type="match status" value="1"/>
</dbReference>
<dbReference type="OrthoDB" id="9801424at2"/>
<dbReference type="PANTHER" id="PTHR43409">
    <property type="entry name" value="ANAEROBIC MAGNESIUM-PROTOPORPHYRIN IX MONOMETHYL ESTER CYCLASE-RELATED"/>
    <property type="match status" value="1"/>
</dbReference>
<keyword evidence="13" id="KW-1185">Reference proteome</keyword>
<dbReference type="InterPro" id="IPR058240">
    <property type="entry name" value="rSAM_sf"/>
</dbReference>
<keyword evidence="4" id="KW-0808">Transferase</keyword>
<gene>
    <name evidence="12" type="ORF">SAMN04488056_102558</name>
</gene>
<dbReference type="InterPro" id="IPR007197">
    <property type="entry name" value="rSAM"/>
</dbReference>
<keyword evidence="9" id="KW-1133">Transmembrane helix</keyword>
<dbReference type="EMBL" id="FOVR01000002">
    <property type="protein sequence ID" value="SFN97044.1"/>
    <property type="molecule type" value="Genomic_DNA"/>
</dbReference>